<feature type="domain" description="FAD dependent oxidoreductase" evidence="2">
    <location>
        <begin position="33"/>
        <end position="384"/>
    </location>
</feature>
<keyword evidence="4" id="KW-1185">Reference proteome</keyword>
<dbReference type="RefSeq" id="WP_176951436.1">
    <property type="nucleotide sequence ID" value="NZ_JABXYK010000013.1"/>
</dbReference>
<sequence>MTSWPSDKPSPLWMALSRERFSAPRLEGAVETDVAVIGGGISGLATAIELRRRGHRVVVLEATGIGHGASGRANGQVISALTRHGPDAIRKLWPGERGERFIALVRGAADSLYDLVDRYRIDCDARRNGWLQPAQSPGRAKRVAGLAAQWAEAGAPAAALNATEMAGRLGTDVYHGGWEHGGGGHINPYAFTVGLARGATGEGVTIYENSPATALSRRAEGWIVETPAGKVLAAKVAITTAAHTGNLWPALRTSIVPVTSYQAATDPLGTLADRILPNDEAASDTRMDLRYFRKDRDGRLVSGGALAVQFGASHRLQAMVGRRLREMFPALPENPMTSFWGGRIGMTIDRLPHLHRREDGLCAWIGCNGRGLALACAMAPVLADALEGVADERLAVRPTSPPRVPLHFLVSRFARLILPWYRLKDRQEV</sequence>
<reference evidence="3 4" key="1">
    <citation type="submission" date="2020-06" db="EMBL/GenBank/DDBJ databases">
        <title>Rhizobium sp.nov. isolated from the tomato plant.</title>
        <authorList>
            <person name="Thin K.K."/>
            <person name="Zhang X."/>
            <person name="He S."/>
        </authorList>
    </citation>
    <scope>NUCLEOTIDE SEQUENCE [LARGE SCALE GENOMIC DNA]</scope>
    <source>
        <strain evidence="3 4">DBTS2</strain>
    </source>
</reference>
<dbReference type="SUPFAM" id="SSF51905">
    <property type="entry name" value="FAD/NAD(P)-binding domain"/>
    <property type="match status" value="1"/>
</dbReference>
<dbReference type="Pfam" id="PF01266">
    <property type="entry name" value="DAO"/>
    <property type="match status" value="1"/>
</dbReference>
<evidence type="ECO:0000259" key="2">
    <source>
        <dbReference type="Pfam" id="PF01266"/>
    </source>
</evidence>
<gene>
    <name evidence="3" type="ORF">HV823_19605</name>
</gene>
<protein>
    <submittedName>
        <fullName evidence="3">FAD-binding oxidoreductase</fullName>
    </submittedName>
</protein>
<evidence type="ECO:0000256" key="1">
    <source>
        <dbReference type="ARBA" id="ARBA00023002"/>
    </source>
</evidence>
<dbReference type="Gene3D" id="3.30.9.10">
    <property type="entry name" value="D-Amino Acid Oxidase, subunit A, domain 2"/>
    <property type="match status" value="1"/>
</dbReference>
<name>A0ABX2QI93_9HYPH</name>
<dbReference type="Proteomes" id="UP000659172">
    <property type="component" value="Unassembled WGS sequence"/>
</dbReference>
<proteinExistence type="predicted"/>
<evidence type="ECO:0000313" key="3">
    <source>
        <dbReference type="EMBL" id="NVP57472.1"/>
    </source>
</evidence>
<dbReference type="InterPro" id="IPR006076">
    <property type="entry name" value="FAD-dep_OxRdtase"/>
</dbReference>
<dbReference type="Gene3D" id="3.50.50.60">
    <property type="entry name" value="FAD/NAD(P)-binding domain"/>
    <property type="match status" value="1"/>
</dbReference>
<keyword evidence="1" id="KW-0560">Oxidoreductase</keyword>
<organism evidence="3 4">
    <name type="scientific">Mycoplana rhizolycopersici</name>
    <dbReference type="NCBI Taxonomy" id="2746702"/>
    <lineage>
        <taxon>Bacteria</taxon>
        <taxon>Pseudomonadati</taxon>
        <taxon>Pseudomonadota</taxon>
        <taxon>Alphaproteobacteria</taxon>
        <taxon>Hyphomicrobiales</taxon>
        <taxon>Rhizobiaceae</taxon>
        <taxon>Mycoplana</taxon>
    </lineage>
</organism>
<dbReference type="PANTHER" id="PTHR13847:SF281">
    <property type="entry name" value="FAD DEPENDENT OXIDOREDUCTASE DOMAIN-CONTAINING PROTEIN"/>
    <property type="match status" value="1"/>
</dbReference>
<evidence type="ECO:0000313" key="4">
    <source>
        <dbReference type="Proteomes" id="UP000659172"/>
    </source>
</evidence>
<dbReference type="InterPro" id="IPR036188">
    <property type="entry name" value="FAD/NAD-bd_sf"/>
</dbReference>
<dbReference type="PANTHER" id="PTHR13847">
    <property type="entry name" value="SARCOSINE DEHYDROGENASE-RELATED"/>
    <property type="match status" value="1"/>
</dbReference>
<dbReference type="EMBL" id="JABXYK010000013">
    <property type="protein sequence ID" value="NVP57472.1"/>
    <property type="molecule type" value="Genomic_DNA"/>
</dbReference>
<accession>A0ABX2QI93</accession>
<comment type="caution">
    <text evidence="3">The sequence shown here is derived from an EMBL/GenBank/DDBJ whole genome shotgun (WGS) entry which is preliminary data.</text>
</comment>